<dbReference type="AlphaFoldDB" id="A0A5J9UL59"/>
<dbReference type="OrthoDB" id="167398at2759"/>
<evidence type="ECO:0008006" key="3">
    <source>
        <dbReference type="Google" id="ProtNLM"/>
    </source>
</evidence>
<organism evidence="1 2">
    <name type="scientific">Eragrostis curvula</name>
    <name type="common">weeping love grass</name>
    <dbReference type="NCBI Taxonomy" id="38414"/>
    <lineage>
        <taxon>Eukaryota</taxon>
        <taxon>Viridiplantae</taxon>
        <taxon>Streptophyta</taxon>
        <taxon>Embryophyta</taxon>
        <taxon>Tracheophyta</taxon>
        <taxon>Spermatophyta</taxon>
        <taxon>Magnoliopsida</taxon>
        <taxon>Liliopsida</taxon>
        <taxon>Poales</taxon>
        <taxon>Poaceae</taxon>
        <taxon>PACMAD clade</taxon>
        <taxon>Chloridoideae</taxon>
        <taxon>Eragrostideae</taxon>
        <taxon>Eragrostidinae</taxon>
        <taxon>Eragrostis</taxon>
    </lineage>
</organism>
<name>A0A5J9UL59_9POAL</name>
<sequence>MPMPASMEPNAYAFNPLIWTPARWRLMARQEKEERVMRALRPSAFIIDTIAIQNMVLEPKKIRVFYCGVPELTKELRELAQDFSRKTSTKFEFHKENF</sequence>
<dbReference type="InterPro" id="IPR039261">
    <property type="entry name" value="FNR_nucleotide-bd"/>
</dbReference>
<keyword evidence="2" id="KW-1185">Reference proteome</keyword>
<feature type="non-terminal residue" evidence="1">
    <location>
        <position position="1"/>
    </location>
</feature>
<dbReference type="Proteomes" id="UP000324897">
    <property type="component" value="Chromosome 2"/>
</dbReference>
<dbReference type="Gene3D" id="3.40.50.80">
    <property type="entry name" value="Nucleotide-binding domain of ferredoxin-NADP reductase (FNR) module"/>
    <property type="match status" value="1"/>
</dbReference>
<dbReference type="EMBL" id="RWGY01000013">
    <property type="protein sequence ID" value="TVU24472.1"/>
    <property type="molecule type" value="Genomic_DNA"/>
</dbReference>
<protein>
    <recommendedName>
        <fullName evidence="3">Ferric reductase NAD binding domain-containing protein</fullName>
    </recommendedName>
</protein>
<proteinExistence type="predicted"/>
<gene>
    <name evidence="1" type="ORF">EJB05_26913</name>
</gene>
<dbReference type="Gramene" id="TVU24472">
    <property type="protein sequence ID" value="TVU24472"/>
    <property type="gene ID" value="EJB05_26913"/>
</dbReference>
<accession>A0A5J9UL59</accession>
<evidence type="ECO:0000313" key="1">
    <source>
        <dbReference type="EMBL" id="TVU24472.1"/>
    </source>
</evidence>
<comment type="caution">
    <text evidence="1">The sequence shown here is derived from an EMBL/GenBank/DDBJ whole genome shotgun (WGS) entry which is preliminary data.</text>
</comment>
<reference evidence="1 2" key="1">
    <citation type="journal article" date="2019" name="Sci. Rep.">
        <title>A high-quality genome of Eragrostis curvula grass provides insights into Poaceae evolution and supports new strategies to enhance forage quality.</title>
        <authorList>
            <person name="Carballo J."/>
            <person name="Santos B.A.C.M."/>
            <person name="Zappacosta D."/>
            <person name="Garbus I."/>
            <person name="Selva J.P."/>
            <person name="Gallo C.A."/>
            <person name="Diaz A."/>
            <person name="Albertini E."/>
            <person name="Caccamo M."/>
            <person name="Echenique V."/>
        </authorList>
    </citation>
    <scope>NUCLEOTIDE SEQUENCE [LARGE SCALE GENOMIC DNA]</scope>
    <source>
        <strain evidence="2">cv. Victoria</strain>
        <tissue evidence="1">Leaf</tissue>
    </source>
</reference>
<evidence type="ECO:0000313" key="2">
    <source>
        <dbReference type="Proteomes" id="UP000324897"/>
    </source>
</evidence>